<proteinExistence type="inferred from homology"/>
<evidence type="ECO:0000259" key="6">
    <source>
        <dbReference type="SMART" id="SM00893"/>
    </source>
</evidence>
<comment type="caution">
    <text evidence="7">The sequence shown here is derived from an EMBL/GenBank/DDBJ whole genome shotgun (WGS) entry which is preliminary data.</text>
</comment>
<protein>
    <recommendedName>
        <fullName evidence="2">Electron transfer flavoprotein subunit beta</fullName>
    </recommendedName>
    <alternativeName>
        <fullName evidence="5">Electron transfer flavoprotein small subunit</fullName>
    </alternativeName>
</protein>
<keyword evidence="3" id="KW-0813">Transport</keyword>
<evidence type="ECO:0000256" key="2">
    <source>
        <dbReference type="ARBA" id="ARBA00016797"/>
    </source>
</evidence>
<evidence type="ECO:0000256" key="4">
    <source>
        <dbReference type="ARBA" id="ARBA00022982"/>
    </source>
</evidence>
<comment type="similarity">
    <text evidence="1">Belongs to the ETF beta-subunit/FixA family.</text>
</comment>
<dbReference type="PANTHER" id="PTHR21294">
    <property type="entry name" value="ELECTRON TRANSFER FLAVOPROTEIN BETA-SUBUNIT"/>
    <property type="match status" value="1"/>
</dbReference>
<dbReference type="PANTHER" id="PTHR21294:SF8">
    <property type="entry name" value="ELECTRON TRANSFER FLAVOPROTEIN SUBUNIT BETA"/>
    <property type="match status" value="1"/>
</dbReference>
<feature type="domain" description="Electron transfer flavoprotein alpha/beta-subunit N-terminal" evidence="6">
    <location>
        <begin position="23"/>
        <end position="211"/>
    </location>
</feature>
<dbReference type="EMBL" id="JBGOOS010000010">
    <property type="protein sequence ID" value="MEZ8208901.1"/>
    <property type="molecule type" value="Genomic_DNA"/>
</dbReference>
<evidence type="ECO:0000313" key="8">
    <source>
        <dbReference type="Proteomes" id="UP001569151"/>
    </source>
</evidence>
<keyword evidence="4" id="KW-0249">Electron transport</keyword>
<dbReference type="Pfam" id="PF01012">
    <property type="entry name" value="ETF"/>
    <property type="match status" value="1"/>
</dbReference>
<dbReference type="Proteomes" id="UP001569151">
    <property type="component" value="Unassembled WGS sequence"/>
</dbReference>
<dbReference type="InterPro" id="IPR033948">
    <property type="entry name" value="ETF_beta_N"/>
</dbReference>
<accession>A0ABV4MH43</accession>
<sequence>MKVLVAIKRVIDPYTKVRIKSDESGVEINSVKMTINPFCEIAVEEAIRLKEDGVASEVVVASIGQAQCQDQLRSALALGADRAIHLDTDKTCQPLVVAKLLKAIAQKEDAKLVLLGKQSIDNDNNQVAQMLAGLMDYPQATFASKIQVEEGVAIVTREIDGGLETLQISLPAVISTDLRLNEPRYASLPNIMKAKKKPLDVVDAESLGVDIKSSQQTLQVFAPPKREAGVMVASVTELVDKLKNEAKVIE</sequence>
<dbReference type="CDD" id="cd01714">
    <property type="entry name" value="ETF_beta"/>
    <property type="match status" value="1"/>
</dbReference>
<dbReference type="RefSeq" id="WP_371718634.1">
    <property type="nucleotide sequence ID" value="NZ_JBGOOF010000011.1"/>
</dbReference>
<dbReference type="Gene3D" id="3.40.50.620">
    <property type="entry name" value="HUPs"/>
    <property type="match status" value="1"/>
</dbReference>
<evidence type="ECO:0000256" key="5">
    <source>
        <dbReference type="ARBA" id="ARBA00042002"/>
    </source>
</evidence>
<organism evidence="7 8">
    <name type="scientific">Vibrio bivalvicida</name>
    <dbReference type="NCBI Taxonomy" id="1276888"/>
    <lineage>
        <taxon>Bacteria</taxon>
        <taxon>Pseudomonadati</taxon>
        <taxon>Pseudomonadota</taxon>
        <taxon>Gammaproteobacteria</taxon>
        <taxon>Vibrionales</taxon>
        <taxon>Vibrionaceae</taxon>
        <taxon>Vibrio</taxon>
        <taxon>Vibrio oreintalis group</taxon>
    </lineage>
</organism>
<dbReference type="PIRSF" id="PIRSF000090">
    <property type="entry name" value="Beta-ETF"/>
    <property type="match status" value="1"/>
</dbReference>
<reference evidence="7 8" key="1">
    <citation type="submission" date="2024-06" db="EMBL/GenBank/DDBJ databases">
        <authorList>
            <person name="Steensen K."/>
            <person name="Seneca J."/>
            <person name="Bartlau N."/>
            <person name="Yu A.X."/>
            <person name="Polz M.F."/>
        </authorList>
    </citation>
    <scope>NUCLEOTIDE SEQUENCE [LARGE SCALE GENOMIC DNA]</scope>
    <source>
        <strain evidence="7 8">1F146</strain>
    </source>
</reference>
<dbReference type="InterPro" id="IPR014730">
    <property type="entry name" value="ETF_a/b_N"/>
</dbReference>
<keyword evidence="8" id="KW-1185">Reference proteome</keyword>
<dbReference type="SMART" id="SM00893">
    <property type="entry name" value="ETF"/>
    <property type="match status" value="1"/>
</dbReference>
<name>A0ABV4MH43_9VIBR</name>
<gene>
    <name evidence="7" type="ORF">ACED39_08935</name>
</gene>
<dbReference type="InterPro" id="IPR012255">
    <property type="entry name" value="ETF_b"/>
</dbReference>
<dbReference type="PROSITE" id="PS01065">
    <property type="entry name" value="ETF_BETA"/>
    <property type="match status" value="1"/>
</dbReference>
<evidence type="ECO:0000256" key="1">
    <source>
        <dbReference type="ARBA" id="ARBA00007557"/>
    </source>
</evidence>
<evidence type="ECO:0000313" key="7">
    <source>
        <dbReference type="EMBL" id="MEZ8208901.1"/>
    </source>
</evidence>
<dbReference type="InterPro" id="IPR014729">
    <property type="entry name" value="Rossmann-like_a/b/a_fold"/>
</dbReference>
<dbReference type="SUPFAM" id="SSF52402">
    <property type="entry name" value="Adenine nucleotide alpha hydrolases-like"/>
    <property type="match status" value="1"/>
</dbReference>
<evidence type="ECO:0000256" key="3">
    <source>
        <dbReference type="ARBA" id="ARBA00022448"/>
    </source>
</evidence>
<dbReference type="InterPro" id="IPR000049">
    <property type="entry name" value="ET-Flavoprotein_bsu_CS"/>
</dbReference>